<dbReference type="VEuPathDB" id="ToxoDB:cyc_00871"/>
<evidence type="ECO:0000256" key="1">
    <source>
        <dbReference type="SAM" id="MobiDB-lite"/>
    </source>
</evidence>
<reference evidence="3 4" key="1">
    <citation type="journal article" date="2016" name="BMC Genomics">
        <title>Comparative genomics reveals Cyclospora cayetanensis possesses coccidia-like metabolism and invasion components but unique surface antigens.</title>
        <authorList>
            <person name="Liu S."/>
            <person name="Wang L."/>
            <person name="Zheng H."/>
            <person name="Xu Z."/>
            <person name="Roellig D.M."/>
            <person name="Li N."/>
            <person name="Frace M.A."/>
            <person name="Tang K."/>
            <person name="Arrowood M.J."/>
            <person name="Moss D.M."/>
            <person name="Zhang L."/>
            <person name="Feng Y."/>
            <person name="Xiao L."/>
        </authorList>
    </citation>
    <scope>NUCLEOTIDE SEQUENCE [LARGE SCALE GENOMIC DNA]</scope>
    <source>
        <strain evidence="3 4">CHN_HEN01</strain>
    </source>
</reference>
<feature type="compositionally biased region" description="Polar residues" evidence="1">
    <location>
        <begin position="246"/>
        <end position="257"/>
    </location>
</feature>
<proteinExistence type="predicted"/>
<feature type="region of interest" description="Disordered" evidence="1">
    <location>
        <begin position="246"/>
        <end position="296"/>
    </location>
</feature>
<accession>A0A1D3CVC0</accession>
<feature type="compositionally biased region" description="Basic and acidic residues" evidence="1">
    <location>
        <begin position="285"/>
        <end position="295"/>
    </location>
</feature>
<feature type="signal peptide" evidence="2">
    <location>
        <begin position="1"/>
        <end position="27"/>
    </location>
</feature>
<keyword evidence="2" id="KW-0732">Signal</keyword>
<evidence type="ECO:0000256" key="2">
    <source>
        <dbReference type="SAM" id="SignalP"/>
    </source>
</evidence>
<sequence>MINTGSTVVRNAVLYLVICMLLEFNDCSPSSASDLAGEAYLESGFSGTLQQQMDYATDKGESTRHVCICEICLLHPHLKAALRRMQPPELRLYSQNELLNLLECDVSMASENSEKHKIGSEESWWHLCTADRSFPIYIIPTGIGRSPDAENSAAAPPRTFPDHEHYAGPTAAATSARAILSILELGGAMPQQHHSCPCQVQEYILIGHPEGGLVGRPLETWGLNCPDADLLPLGVDYEACQDQAQAGGSSSISPASETHSREAASAVTSDENNDGVGIRKRRKTRTDDSTLDHVEWQPANNFKSILPDVPSRGKGAPKDAFGNDSDCEADSDSSLLDVHHSAREFGGMHLLPLSKRPYYREGFVRLPPLPTKSDKVAAKVAGATDLSQLEALQGVQSLSRFDSLLSLRAGFPSVSRVIVFRRTSKRGELG</sequence>
<organism evidence="3 4">
    <name type="scientific">Cyclospora cayetanensis</name>
    <dbReference type="NCBI Taxonomy" id="88456"/>
    <lineage>
        <taxon>Eukaryota</taxon>
        <taxon>Sar</taxon>
        <taxon>Alveolata</taxon>
        <taxon>Apicomplexa</taxon>
        <taxon>Conoidasida</taxon>
        <taxon>Coccidia</taxon>
        <taxon>Eucoccidiorida</taxon>
        <taxon>Eimeriorina</taxon>
        <taxon>Eimeriidae</taxon>
        <taxon>Cyclospora</taxon>
    </lineage>
</organism>
<dbReference type="EMBL" id="JROU02001824">
    <property type="protein sequence ID" value="OEH75122.1"/>
    <property type="molecule type" value="Genomic_DNA"/>
</dbReference>
<gene>
    <name evidence="3" type="ORF">cyc_00871</name>
</gene>
<keyword evidence="4" id="KW-1185">Reference proteome</keyword>
<evidence type="ECO:0000313" key="4">
    <source>
        <dbReference type="Proteomes" id="UP000095192"/>
    </source>
</evidence>
<dbReference type="AlphaFoldDB" id="A0A1D3CVC0"/>
<dbReference type="InParanoid" id="A0A1D3CVC0"/>
<comment type="caution">
    <text evidence="3">The sequence shown here is derived from an EMBL/GenBank/DDBJ whole genome shotgun (WGS) entry which is preliminary data.</text>
</comment>
<dbReference type="VEuPathDB" id="ToxoDB:LOC34617969"/>
<protein>
    <submittedName>
        <fullName evidence="3">Uncharacterized protein</fullName>
    </submittedName>
</protein>
<evidence type="ECO:0000313" key="3">
    <source>
        <dbReference type="EMBL" id="OEH75122.1"/>
    </source>
</evidence>
<name>A0A1D3CVC0_9EIME</name>
<feature type="chain" id="PRO_5008913944" evidence="2">
    <location>
        <begin position="28"/>
        <end position="430"/>
    </location>
</feature>
<feature type="region of interest" description="Disordered" evidence="1">
    <location>
        <begin position="147"/>
        <end position="167"/>
    </location>
</feature>
<dbReference type="Proteomes" id="UP000095192">
    <property type="component" value="Unassembled WGS sequence"/>
</dbReference>